<proteinExistence type="predicted"/>
<dbReference type="PANTHER" id="PTHR16525:SF0">
    <property type="entry name" value="PROTEIN C12ORF4"/>
    <property type="match status" value="1"/>
</dbReference>
<reference evidence="1 2" key="1">
    <citation type="journal article" date="2015" name="Genome Biol. Evol.">
        <title>The genome of winter moth (Operophtera brumata) provides a genomic perspective on sexual dimorphism and phenology.</title>
        <authorList>
            <person name="Derks M.F."/>
            <person name="Smit S."/>
            <person name="Salis L."/>
            <person name="Schijlen E."/>
            <person name="Bossers A."/>
            <person name="Mateman C."/>
            <person name="Pijl A.S."/>
            <person name="de Ridder D."/>
            <person name="Groenen M.A."/>
            <person name="Visser M.E."/>
            <person name="Megens H.J."/>
        </authorList>
    </citation>
    <scope>NUCLEOTIDE SEQUENCE [LARGE SCALE GENOMIC DNA]</scope>
    <source>
        <strain evidence="1">WM2013NL</strain>
        <tissue evidence="1">Head and thorax</tissue>
    </source>
</reference>
<evidence type="ECO:0000313" key="2">
    <source>
        <dbReference type="Proteomes" id="UP000037510"/>
    </source>
</evidence>
<dbReference type="EMBL" id="JTDY01002817">
    <property type="protein sequence ID" value="KOB70660.1"/>
    <property type="molecule type" value="Genomic_DNA"/>
</dbReference>
<name>A0A0L7L5H8_OPEBR</name>
<sequence>MTEVIKTAQNITKTFKYAFPTCTNEKVLFNLEVPVEIPHNGSTRELVQRVLNMFHIPVYLEDELNEKLAKFVAEETKSFHNERDEKLLNQLKNSELNSEGIVKNWEKLFKDN</sequence>
<dbReference type="InterPro" id="IPR019311">
    <property type="entry name" value="Fy-3"/>
</dbReference>
<evidence type="ECO:0000313" key="1">
    <source>
        <dbReference type="EMBL" id="KOB70660.1"/>
    </source>
</evidence>
<comment type="caution">
    <text evidence="1">The sequence shown here is derived from an EMBL/GenBank/DDBJ whole genome shotgun (WGS) entry which is preliminary data.</text>
</comment>
<dbReference type="GO" id="GO:0005737">
    <property type="term" value="C:cytoplasm"/>
    <property type="evidence" value="ECO:0007669"/>
    <property type="project" value="TreeGrafter"/>
</dbReference>
<accession>A0A0L7L5H8</accession>
<organism evidence="1 2">
    <name type="scientific">Operophtera brumata</name>
    <name type="common">Winter moth</name>
    <name type="synonym">Phalaena brumata</name>
    <dbReference type="NCBI Taxonomy" id="104452"/>
    <lineage>
        <taxon>Eukaryota</taxon>
        <taxon>Metazoa</taxon>
        <taxon>Ecdysozoa</taxon>
        <taxon>Arthropoda</taxon>
        <taxon>Hexapoda</taxon>
        <taxon>Insecta</taxon>
        <taxon>Pterygota</taxon>
        <taxon>Neoptera</taxon>
        <taxon>Endopterygota</taxon>
        <taxon>Lepidoptera</taxon>
        <taxon>Glossata</taxon>
        <taxon>Ditrysia</taxon>
        <taxon>Geometroidea</taxon>
        <taxon>Geometridae</taxon>
        <taxon>Larentiinae</taxon>
        <taxon>Operophtera</taxon>
    </lineage>
</organism>
<keyword evidence="2" id="KW-1185">Reference proteome</keyword>
<feature type="non-terminal residue" evidence="1">
    <location>
        <position position="112"/>
    </location>
</feature>
<dbReference type="AlphaFoldDB" id="A0A0L7L5H8"/>
<protein>
    <submittedName>
        <fullName evidence="1">Uncharacterized protein</fullName>
    </submittedName>
</protein>
<dbReference type="PANTHER" id="PTHR16525">
    <property type="entry name" value="PROTEIN C12ORF4"/>
    <property type="match status" value="1"/>
</dbReference>
<gene>
    <name evidence="1" type="ORF">OBRU01_15633</name>
</gene>
<dbReference type="Proteomes" id="UP000037510">
    <property type="component" value="Unassembled WGS sequence"/>
</dbReference>
<dbReference type="STRING" id="104452.A0A0L7L5H8"/>
<dbReference type="Pfam" id="PF10154">
    <property type="entry name" value="Fy-3"/>
    <property type="match status" value="1"/>
</dbReference>